<reference evidence="1" key="1">
    <citation type="submission" date="2018-05" db="EMBL/GenBank/DDBJ databases">
        <authorList>
            <person name="Lanie J.A."/>
            <person name="Ng W.-L."/>
            <person name="Kazmierczak K.M."/>
            <person name="Andrzejewski T.M."/>
            <person name="Davidsen T.M."/>
            <person name="Wayne K.J."/>
            <person name="Tettelin H."/>
            <person name="Glass J.I."/>
            <person name="Rusch D."/>
            <person name="Podicherti R."/>
            <person name="Tsui H.-C.T."/>
            <person name="Winkler M.E."/>
        </authorList>
    </citation>
    <scope>NUCLEOTIDE SEQUENCE</scope>
</reference>
<dbReference type="AlphaFoldDB" id="A0A381N501"/>
<gene>
    <name evidence="1" type="ORF">METZ01_LOCUS2431</name>
</gene>
<dbReference type="EMBL" id="UINC01000123">
    <property type="protein sequence ID" value="SUZ49577.1"/>
    <property type="molecule type" value="Genomic_DNA"/>
</dbReference>
<evidence type="ECO:0000313" key="1">
    <source>
        <dbReference type="EMBL" id="SUZ49577.1"/>
    </source>
</evidence>
<name>A0A381N501_9ZZZZ</name>
<accession>A0A381N501</accession>
<organism evidence="1">
    <name type="scientific">marine metagenome</name>
    <dbReference type="NCBI Taxonomy" id="408172"/>
    <lineage>
        <taxon>unclassified sequences</taxon>
        <taxon>metagenomes</taxon>
        <taxon>ecological metagenomes</taxon>
    </lineage>
</organism>
<proteinExistence type="predicted"/>
<sequence length="66" mass="7191">MAEGSLEFLLNADDFFLDCLEAIRSGTNFNGRGYSGRTEVMDSLMALSNRGKNVVPISCDIRAIGM</sequence>
<protein>
    <submittedName>
        <fullName evidence="1">Uncharacterized protein</fullName>
    </submittedName>
</protein>